<reference evidence="3" key="1">
    <citation type="submission" date="2017-04" db="EMBL/GenBank/DDBJ databases">
        <authorList>
            <person name="Varghese N."/>
            <person name="Submissions S."/>
        </authorList>
    </citation>
    <scope>NUCLEOTIDE SEQUENCE [LARGE SCALE GENOMIC DNA]</scope>
    <source>
        <strain evidence="3">K3S</strain>
    </source>
</reference>
<organism evidence="2 3">
    <name type="scientific">Desulfovibrio gilichinskyi</name>
    <dbReference type="NCBI Taxonomy" id="1519643"/>
    <lineage>
        <taxon>Bacteria</taxon>
        <taxon>Pseudomonadati</taxon>
        <taxon>Thermodesulfobacteriota</taxon>
        <taxon>Desulfovibrionia</taxon>
        <taxon>Desulfovibrionales</taxon>
        <taxon>Desulfovibrionaceae</taxon>
        <taxon>Desulfovibrio</taxon>
    </lineage>
</organism>
<dbReference type="AlphaFoldDB" id="A0A1X7D0L5"/>
<evidence type="ECO:0000259" key="1">
    <source>
        <dbReference type="Pfam" id="PF08241"/>
    </source>
</evidence>
<proteinExistence type="predicted"/>
<dbReference type="RefSeq" id="WP_085100572.1">
    <property type="nucleotide sequence ID" value="NZ_FWZU01000002.1"/>
</dbReference>
<evidence type="ECO:0000313" key="3">
    <source>
        <dbReference type="Proteomes" id="UP000192906"/>
    </source>
</evidence>
<dbReference type="GO" id="GO:0032259">
    <property type="term" value="P:methylation"/>
    <property type="evidence" value="ECO:0007669"/>
    <property type="project" value="UniProtKB-KW"/>
</dbReference>
<dbReference type="Proteomes" id="UP000192906">
    <property type="component" value="Unassembled WGS sequence"/>
</dbReference>
<dbReference type="OrthoDB" id="5363250at2"/>
<sequence length="214" mass="24545">MALYSRDYAEYWEDKGSLKNFSTPVKFTEFKKYVSSDADILDVGCGYGRVMKTLFEEGFKNIKGVEPSAALRQRLLKEGGEFEVKPLEDGIIPYKDGSVDAVLLVAVLTCIPENKDQDQLMSEVYRVLKPSGVLYINDFLLNTDERNIERYNRCQKQHGTYGIFEIEGGGILRHFSEERIKELLGSFDELEHEKVVYTTMNGNRSNGFYYIGRK</sequence>
<keyword evidence="2" id="KW-0808">Transferase</keyword>
<feature type="domain" description="Methyltransferase type 11" evidence="1">
    <location>
        <begin position="41"/>
        <end position="136"/>
    </location>
</feature>
<gene>
    <name evidence="2" type="ORF">SAMN06295933_1494</name>
</gene>
<dbReference type="InterPro" id="IPR013216">
    <property type="entry name" value="Methyltransf_11"/>
</dbReference>
<accession>A0A1X7D0L5</accession>
<dbReference type="PANTHER" id="PTHR43861">
    <property type="entry name" value="TRANS-ACONITATE 2-METHYLTRANSFERASE-RELATED"/>
    <property type="match status" value="1"/>
</dbReference>
<dbReference type="STRING" id="1519643.SAMN06295933_1494"/>
<dbReference type="InterPro" id="IPR029063">
    <property type="entry name" value="SAM-dependent_MTases_sf"/>
</dbReference>
<keyword evidence="3" id="KW-1185">Reference proteome</keyword>
<evidence type="ECO:0000313" key="2">
    <source>
        <dbReference type="EMBL" id="SMF06484.1"/>
    </source>
</evidence>
<dbReference type="SUPFAM" id="SSF53335">
    <property type="entry name" value="S-adenosyl-L-methionine-dependent methyltransferases"/>
    <property type="match status" value="1"/>
</dbReference>
<dbReference type="Pfam" id="PF08241">
    <property type="entry name" value="Methyltransf_11"/>
    <property type="match status" value="1"/>
</dbReference>
<protein>
    <submittedName>
        <fullName evidence="2">Methyltransferase domain-containing protein</fullName>
    </submittedName>
</protein>
<dbReference type="CDD" id="cd02440">
    <property type="entry name" value="AdoMet_MTases"/>
    <property type="match status" value="1"/>
</dbReference>
<dbReference type="Gene3D" id="3.40.50.150">
    <property type="entry name" value="Vaccinia Virus protein VP39"/>
    <property type="match status" value="1"/>
</dbReference>
<dbReference type="GO" id="GO:0008757">
    <property type="term" value="F:S-adenosylmethionine-dependent methyltransferase activity"/>
    <property type="evidence" value="ECO:0007669"/>
    <property type="project" value="InterPro"/>
</dbReference>
<name>A0A1X7D0L5_9BACT</name>
<keyword evidence="2" id="KW-0489">Methyltransferase</keyword>
<dbReference type="EMBL" id="FWZU01000002">
    <property type="protein sequence ID" value="SMF06484.1"/>
    <property type="molecule type" value="Genomic_DNA"/>
</dbReference>